<sequence length="165" mass="18515">MPLKHPIKIFLIFLTYYLATAHGHQECLVSQNIRLPWLWPRANVQTWVDPSMFSQPMPVLQFNITFWGGTADQFHVVQVTTNETIVIPANSASPTHEVKHQRELSVGWLNVSLDISHNFTLTKMDPNDGEDQVLISYPIQHSVMSIAFSGSNTTINCSSGRLIGG</sequence>
<proteinExistence type="predicted"/>
<dbReference type="AlphaFoldDB" id="A0AAE1TKD0"/>
<accession>A0AAE1TKD0</accession>
<keyword evidence="3" id="KW-1185">Reference proteome</keyword>
<evidence type="ECO:0000313" key="3">
    <source>
        <dbReference type="Proteomes" id="UP001292094"/>
    </source>
</evidence>
<keyword evidence="1" id="KW-0732">Signal</keyword>
<protein>
    <submittedName>
        <fullName evidence="2">Uncharacterized protein</fullName>
    </submittedName>
</protein>
<dbReference type="EMBL" id="JAWZYT010006274">
    <property type="protein sequence ID" value="KAK4288512.1"/>
    <property type="molecule type" value="Genomic_DNA"/>
</dbReference>
<comment type="caution">
    <text evidence="2">The sequence shown here is derived from an EMBL/GenBank/DDBJ whole genome shotgun (WGS) entry which is preliminary data.</text>
</comment>
<reference evidence="2" key="1">
    <citation type="submission" date="2023-11" db="EMBL/GenBank/DDBJ databases">
        <title>Genome assemblies of two species of porcelain crab, Petrolisthes cinctipes and Petrolisthes manimaculis (Anomura: Porcellanidae).</title>
        <authorList>
            <person name="Angst P."/>
        </authorList>
    </citation>
    <scope>NUCLEOTIDE SEQUENCE</scope>
    <source>
        <strain evidence="2">PB745_02</strain>
        <tissue evidence="2">Gill</tissue>
    </source>
</reference>
<dbReference type="Proteomes" id="UP001292094">
    <property type="component" value="Unassembled WGS sequence"/>
</dbReference>
<feature type="signal peptide" evidence="1">
    <location>
        <begin position="1"/>
        <end position="21"/>
    </location>
</feature>
<organism evidence="2 3">
    <name type="scientific">Petrolisthes manimaculis</name>
    <dbReference type="NCBI Taxonomy" id="1843537"/>
    <lineage>
        <taxon>Eukaryota</taxon>
        <taxon>Metazoa</taxon>
        <taxon>Ecdysozoa</taxon>
        <taxon>Arthropoda</taxon>
        <taxon>Crustacea</taxon>
        <taxon>Multicrustacea</taxon>
        <taxon>Malacostraca</taxon>
        <taxon>Eumalacostraca</taxon>
        <taxon>Eucarida</taxon>
        <taxon>Decapoda</taxon>
        <taxon>Pleocyemata</taxon>
        <taxon>Anomura</taxon>
        <taxon>Galatheoidea</taxon>
        <taxon>Porcellanidae</taxon>
        <taxon>Petrolisthes</taxon>
    </lineage>
</organism>
<evidence type="ECO:0000313" key="2">
    <source>
        <dbReference type="EMBL" id="KAK4288512.1"/>
    </source>
</evidence>
<gene>
    <name evidence="2" type="ORF">Pmani_038460</name>
</gene>
<evidence type="ECO:0000256" key="1">
    <source>
        <dbReference type="SAM" id="SignalP"/>
    </source>
</evidence>
<feature type="chain" id="PRO_5042151381" evidence="1">
    <location>
        <begin position="22"/>
        <end position="165"/>
    </location>
</feature>
<name>A0AAE1TKD0_9EUCA</name>